<evidence type="ECO:0000313" key="2">
    <source>
        <dbReference type="Proteomes" id="UP000830671"/>
    </source>
</evidence>
<organism evidence="1 2">
    <name type="scientific">Colletotrichum lupini</name>
    <dbReference type="NCBI Taxonomy" id="145971"/>
    <lineage>
        <taxon>Eukaryota</taxon>
        <taxon>Fungi</taxon>
        <taxon>Dikarya</taxon>
        <taxon>Ascomycota</taxon>
        <taxon>Pezizomycotina</taxon>
        <taxon>Sordariomycetes</taxon>
        <taxon>Hypocreomycetidae</taxon>
        <taxon>Glomerellales</taxon>
        <taxon>Glomerellaceae</taxon>
        <taxon>Colletotrichum</taxon>
        <taxon>Colletotrichum acutatum species complex</taxon>
    </lineage>
</organism>
<proteinExistence type="predicted"/>
<dbReference type="Proteomes" id="UP000830671">
    <property type="component" value="Chromosome 1"/>
</dbReference>
<sequence>MYEVCDIFCGWEINQPPSAASVLKLSQSPYGSSSVIFSIFVMQEEEHASISNKLNN</sequence>
<accession>A0A9Q8SB34</accession>
<keyword evidence="2" id="KW-1185">Reference proteome</keyword>
<dbReference type="EMBL" id="CP019471">
    <property type="protein sequence ID" value="UQC73798.1"/>
    <property type="molecule type" value="Genomic_DNA"/>
</dbReference>
<gene>
    <name evidence="1" type="ORF">CLUP02_00445</name>
</gene>
<dbReference type="KEGG" id="clup:CLUP02_00445"/>
<dbReference type="RefSeq" id="XP_049135450.1">
    <property type="nucleotide sequence ID" value="XM_049279493.1"/>
</dbReference>
<reference evidence="1" key="1">
    <citation type="journal article" date="2021" name="Mol. Plant Microbe Interact.">
        <title>Complete Genome Sequence of the Plant-Pathogenic Fungus Colletotrichum lupini.</title>
        <authorList>
            <person name="Baroncelli R."/>
            <person name="Pensec F."/>
            <person name="Da Lio D."/>
            <person name="Boufleur T."/>
            <person name="Vicente I."/>
            <person name="Sarrocco S."/>
            <person name="Picot A."/>
            <person name="Baraldi E."/>
            <person name="Sukno S."/>
            <person name="Thon M."/>
            <person name="Le Floch G."/>
        </authorList>
    </citation>
    <scope>NUCLEOTIDE SEQUENCE</scope>
    <source>
        <strain evidence="1">IMI 504893</strain>
    </source>
</reference>
<protein>
    <submittedName>
        <fullName evidence="1">Uncharacterized protein</fullName>
    </submittedName>
</protein>
<dbReference type="AlphaFoldDB" id="A0A9Q8SB34"/>
<dbReference type="GeneID" id="73334503"/>
<evidence type="ECO:0000313" key="1">
    <source>
        <dbReference type="EMBL" id="UQC73798.1"/>
    </source>
</evidence>
<name>A0A9Q8SB34_9PEZI</name>